<proteinExistence type="predicted"/>
<dbReference type="Proteomes" id="UP000234681">
    <property type="component" value="Chromosome 4"/>
</dbReference>
<evidence type="ECO:0000313" key="2">
    <source>
        <dbReference type="Proteomes" id="UP000234681"/>
    </source>
</evidence>
<dbReference type="EMBL" id="CH474042">
    <property type="protein sequence ID" value="EDL91578.1"/>
    <property type="molecule type" value="Genomic_DNA"/>
</dbReference>
<organism evidence="1 2">
    <name type="scientific">Rattus norvegicus</name>
    <name type="common">Rat</name>
    <dbReference type="NCBI Taxonomy" id="10116"/>
    <lineage>
        <taxon>Eukaryota</taxon>
        <taxon>Metazoa</taxon>
        <taxon>Chordata</taxon>
        <taxon>Craniata</taxon>
        <taxon>Vertebrata</taxon>
        <taxon>Euteleostomi</taxon>
        <taxon>Mammalia</taxon>
        <taxon>Eutheria</taxon>
        <taxon>Euarchontoglires</taxon>
        <taxon>Glires</taxon>
        <taxon>Rodentia</taxon>
        <taxon>Myomorpha</taxon>
        <taxon>Muroidea</taxon>
        <taxon>Muridae</taxon>
        <taxon>Murinae</taxon>
        <taxon>Rattus</taxon>
    </lineage>
</organism>
<sequence>MACLPLGVVSLEAGGVLHLRVDLQEGEASPEAR</sequence>
<evidence type="ECO:0000313" key="1">
    <source>
        <dbReference type="EMBL" id="EDL91578.1"/>
    </source>
</evidence>
<accession>A6KF46</accession>
<name>A6KF46_RAT</name>
<gene>
    <name evidence="1" type="ORF">rCG_55317</name>
</gene>
<dbReference type="AlphaFoldDB" id="A6KF46"/>
<protein>
    <submittedName>
        <fullName evidence="1">RCG55317</fullName>
    </submittedName>
</protein>
<feature type="non-terminal residue" evidence="1">
    <location>
        <position position="33"/>
    </location>
</feature>
<reference evidence="1 2" key="1">
    <citation type="submission" date="2005-09" db="EMBL/GenBank/DDBJ databases">
        <authorList>
            <person name="Mural R.J."/>
            <person name="Li P.W."/>
            <person name="Adams M.D."/>
            <person name="Amanatides P.G."/>
            <person name="Baden-Tillson H."/>
            <person name="Barnstead M."/>
            <person name="Chin S.H."/>
            <person name="Dew I."/>
            <person name="Evans C.A."/>
            <person name="Ferriera S."/>
            <person name="Flanigan M."/>
            <person name="Fosler C."/>
            <person name="Glodek A."/>
            <person name="Gu Z."/>
            <person name="Holt R.A."/>
            <person name="Jennings D."/>
            <person name="Kraft C.L."/>
            <person name="Lu F."/>
            <person name="Nguyen T."/>
            <person name="Nusskern D.R."/>
            <person name="Pfannkoch C.M."/>
            <person name="Sitter C."/>
            <person name="Sutton G.G."/>
            <person name="Venter J.C."/>
            <person name="Wang Z."/>
            <person name="Woodage T."/>
            <person name="Zheng X.H."/>
            <person name="Zhong F."/>
        </authorList>
    </citation>
    <scope>NUCLEOTIDE SEQUENCE [LARGE SCALE GENOMIC DNA]</scope>
    <source>
        <strain>BN</strain>
        <strain evidence="2">Sprague-Dawley</strain>
    </source>
</reference>